<dbReference type="STRING" id="1076935.U4L7K8"/>
<dbReference type="OrthoDB" id="3527108at2759"/>
<accession>U4L7K8</accession>
<keyword evidence="3" id="KW-1185">Reference proteome</keyword>
<keyword evidence="1" id="KW-0472">Membrane</keyword>
<dbReference type="EMBL" id="HF935280">
    <property type="protein sequence ID" value="CCX06119.1"/>
    <property type="molecule type" value="Genomic_DNA"/>
</dbReference>
<keyword evidence="1" id="KW-1133">Transmembrane helix</keyword>
<dbReference type="AlphaFoldDB" id="U4L7K8"/>
<evidence type="ECO:0000313" key="2">
    <source>
        <dbReference type="EMBL" id="CCX06119.1"/>
    </source>
</evidence>
<keyword evidence="1" id="KW-0812">Transmembrane</keyword>
<feature type="transmembrane region" description="Helical" evidence="1">
    <location>
        <begin position="12"/>
        <end position="31"/>
    </location>
</feature>
<name>U4L7K8_PYROM</name>
<sequence length="395" mass="45473">MRIAQLRPNVRRYALSILAICLITTIGLYMFCFRRPPPPLHPSVAWHPARENFPSLSIAAGKPPPILQQNVSPPDATRTPLFIGFTRNWPILQQAVVSYLTAGWPAKDIYVVDNTGTMDSNTLGLLTLQNPFYVNYTRLKDSFGVNVVVTPTLLTFAQLQNFFLYTAVTNGWENYWWSHMDSVAVSYEDRLPYESLHTKVLKDFAASKKPWNWALKFYAYDRLALVNVAAYKSIGGWDTHIPFYTTDCDFHQRIEMAGWKLPNVDVGMVFDVGDTLQDLAEMYPKNKEEGLNSERYKKIVREFREIDHAKITADNPDGRNFWQGRQRGGKGEPFYRDPLGFKQGIDMFIDLGKHVFAKKWGHNKCDLIKAGRRPEDAWQKPKDFLDHPWKAFGTR</sequence>
<protein>
    <submittedName>
        <fullName evidence="2">Uncharacterized protein</fullName>
    </submittedName>
</protein>
<evidence type="ECO:0000256" key="1">
    <source>
        <dbReference type="SAM" id="Phobius"/>
    </source>
</evidence>
<reference evidence="2 3" key="1">
    <citation type="journal article" date="2013" name="PLoS Genet.">
        <title>The genome and development-dependent transcriptomes of Pyronema confluens: a window into fungal evolution.</title>
        <authorList>
            <person name="Traeger S."/>
            <person name="Altegoer F."/>
            <person name="Freitag M."/>
            <person name="Gabaldon T."/>
            <person name="Kempken F."/>
            <person name="Kumar A."/>
            <person name="Marcet-Houben M."/>
            <person name="Poggeler S."/>
            <person name="Stajich J.E."/>
            <person name="Nowrousian M."/>
        </authorList>
    </citation>
    <scope>NUCLEOTIDE SEQUENCE [LARGE SCALE GENOMIC DNA]</scope>
    <source>
        <strain evidence="3">CBS 100304</strain>
        <tissue evidence="2">Vegetative mycelium</tissue>
    </source>
</reference>
<gene>
    <name evidence="2" type="ORF">PCON_05706</name>
</gene>
<dbReference type="Proteomes" id="UP000018144">
    <property type="component" value="Unassembled WGS sequence"/>
</dbReference>
<organism evidence="2 3">
    <name type="scientific">Pyronema omphalodes (strain CBS 100304)</name>
    <name type="common">Pyronema confluens</name>
    <dbReference type="NCBI Taxonomy" id="1076935"/>
    <lineage>
        <taxon>Eukaryota</taxon>
        <taxon>Fungi</taxon>
        <taxon>Dikarya</taxon>
        <taxon>Ascomycota</taxon>
        <taxon>Pezizomycotina</taxon>
        <taxon>Pezizomycetes</taxon>
        <taxon>Pezizales</taxon>
        <taxon>Pyronemataceae</taxon>
        <taxon>Pyronema</taxon>
    </lineage>
</organism>
<proteinExistence type="predicted"/>
<evidence type="ECO:0000313" key="3">
    <source>
        <dbReference type="Proteomes" id="UP000018144"/>
    </source>
</evidence>
<dbReference type="eggNOG" id="ENOG502QRTD">
    <property type="taxonomic scope" value="Eukaryota"/>
</dbReference>
<dbReference type="OMA" id="FRRKWGH"/>